<accession>A0A9Q3C0F7</accession>
<gene>
    <name evidence="1" type="ORF">O181_013766</name>
</gene>
<dbReference type="EMBL" id="AVOT02003619">
    <property type="protein sequence ID" value="MBW0474051.1"/>
    <property type="molecule type" value="Genomic_DNA"/>
</dbReference>
<comment type="caution">
    <text evidence="1">The sequence shown here is derived from an EMBL/GenBank/DDBJ whole genome shotgun (WGS) entry which is preliminary data.</text>
</comment>
<sequence length="305" mass="34334">MVLKIYTKERLQTSLKFTIKTLNNNDNIFGPNPNSIINPSNNIGFRTPTPAILNQNQSQQAIHPSNSLTQKCLSQPAISPILPLLNGLPNLTPTKIPHILNQHQLPQPSSSIILIHSLHLSPSSIAHSSSLNINNQPLNQQVITSQSSLNNHSNPLNPHSTCNHRAHSNLTSNKSYLIPRQSPFQTQQFISGLQTINQLKAWAQLASIIELVPSNTSIARRTGSINLNYGSNWYSLEQLQQLQQVFSHYHQHFEMANSARRCQHQAIQQQHLLQQSHHHLKPPQQQQQQLQTISSFHSPNSLKHL</sequence>
<proteinExistence type="predicted"/>
<keyword evidence="2" id="KW-1185">Reference proteome</keyword>
<dbReference type="AlphaFoldDB" id="A0A9Q3C0F7"/>
<organism evidence="1 2">
    <name type="scientific">Austropuccinia psidii MF-1</name>
    <dbReference type="NCBI Taxonomy" id="1389203"/>
    <lineage>
        <taxon>Eukaryota</taxon>
        <taxon>Fungi</taxon>
        <taxon>Dikarya</taxon>
        <taxon>Basidiomycota</taxon>
        <taxon>Pucciniomycotina</taxon>
        <taxon>Pucciniomycetes</taxon>
        <taxon>Pucciniales</taxon>
        <taxon>Sphaerophragmiaceae</taxon>
        <taxon>Austropuccinia</taxon>
    </lineage>
</organism>
<evidence type="ECO:0000313" key="2">
    <source>
        <dbReference type="Proteomes" id="UP000765509"/>
    </source>
</evidence>
<dbReference type="Proteomes" id="UP000765509">
    <property type="component" value="Unassembled WGS sequence"/>
</dbReference>
<protein>
    <submittedName>
        <fullName evidence="1">Uncharacterized protein</fullName>
    </submittedName>
</protein>
<evidence type="ECO:0000313" key="1">
    <source>
        <dbReference type="EMBL" id="MBW0474051.1"/>
    </source>
</evidence>
<name>A0A9Q3C0F7_9BASI</name>
<reference evidence="1" key="1">
    <citation type="submission" date="2021-03" db="EMBL/GenBank/DDBJ databases">
        <title>Draft genome sequence of rust myrtle Austropuccinia psidii MF-1, a brazilian biotype.</title>
        <authorList>
            <person name="Quecine M.C."/>
            <person name="Pachon D.M.R."/>
            <person name="Bonatelli M.L."/>
            <person name="Correr F.H."/>
            <person name="Franceschini L.M."/>
            <person name="Leite T.F."/>
            <person name="Margarido G.R.A."/>
            <person name="Almeida C.A."/>
            <person name="Ferrarezi J.A."/>
            <person name="Labate C.A."/>
        </authorList>
    </citation>
    <scope>NUCLEOTIDE SEQUENCE</scope>
    <source>
        <strain evidence="1">MF-1</strain>
    </source>
</reference>